<feature type="compositionally biased region" description="Polar residues" evidence="1">
    <location>
        <begin position="335"/>
        <end position="351"/>
    </location>
</feature>
<sequence length="722" mass="79078">MSSTPREIGTLIVVVLRANHLPNKRHIGKQDPYCLVTVNGEKRRTKAIKRGGQHPEWDEEIRFTLFDDVEDVLARTEHGDSTPPPPPPKNDQKLKKIKGGKSMKVACYADDPREPDLIGDVEVDLTEVLTKGETDEWFTLTNKEKFAGKVYLELTFWSNEPPPEKKVAPKPSKGNKHYGGPGSFIPSGEMPAGSRTTSAVYNDHTRQNSDVLPSSLRASSSAANLDLYVAPYERNRNSQLDNLSRDFGEFGISGTRRRESYPPVPGQYAQDPQQIRSPYSTFTNYPPGGYGYDQQSIPENSPMHPYERPLTPNDQVQTHYQQTNTNMTHGYGSQPYHQSPYETTSPLSYQPSIRGPRHSVPTSSGFVPLPQASGFVPITSHVSEPSGFAPPPSHTPVPNPYISQFNSYPQSGYLPPASHTPAPVNNGSYLHHSTSLSFPQQSYSSPQSYGYNYGVPSSVSAPPQQFMTSTPAPPQTNQASQIYTSASPSHEISPGQAPPPPLVNGQASRPLPPQPQVVYAHQSAQSPPAIPTSHSLPPPNGVSQTPVSYSPTQPGNIYPSNIAYASVPPPPPPPLHQYNNSAPVITKAPNFSLPPPPPPPPPSSLNSQTHRRASLPQPPIAYQQQQTQQVHEQQQQMQPQPHQPQNLGQGQGQPLPLPPPPPPVEYHNQNQLPLPPPPPPLLNPPAMSQSGSYHQLPPPKAPQVDEYGQWIHPNSQQTSHAY</sequence>
<dbReference type="Pfam" id="PF00168">
    <property type="entry name" value="C2"/>
    <property type="match status" value="2"/>
</dbReference>
<dbReference type="AlphaFoldDB" id="A0A0D2PPL8"/>
<feature type="region of interest" description="Disordered" evidence="1">
    <location>
        <begin position="383"/>
        <end position="404"/>
    </location>
</feature>
<dbReference type="SMART" id="SM00239">
    <property type="entry name" value="C2"/>
    <property type="match status" value="1"/>
</dbReference>
<evidence type="ECO:0000313" key="3">
    <source>
        <dbReference type="EMBL" id="KJA30101.1"/>
    </source>
</evidence>
<evidence type="ECO:0000313" key="4">
    <source>
        <dbReference type="Proteomes" id="UP000054270"/>
    </source>
</evidence>
<dbReference type="PROSITE" id="PS50004">
    <property type="entry name" value="C2"/>
    <property type="match status" value="1"/>
</dbReference>
<evidence type="ECO:0000256" key="1">
    <source>
        <dbReference type="SAM" id="MobiDB-lite"/>
    </source>
</evidence>
<protein>
    <recommendedName>
        <fullName evidence="2">C2 domain-containing protein</fullName>
    </recommendedName>
</protein>
<feature type="compositionally biased region" description="Pro residues" evidence="1">
    <location>
        <begin position="673"/>
        <end position="683"/>
    </location>
</feature>
<dbReference type="InterPro" id="IPR000008">
    <property type="entry name" value="C2_dom"/>
</dbReference>
<feature type="region of interest" description="Disordered" evidence="1">
    <location>
        <begin position="485"/>
        <end position="722"/>
    </location>
</feature>
<feature type="compositionally biased region" description="Pro residues" evidence="1">
    <location>
        <begin position="655"/>
        <end position="664"/>
    </location>
</feature>
<feature type="compositionally biased region" description="Polar residues" evidence="1">
    <location>
        <begin position="712"/>
        <end position="722"/>
    </location>
</feature>
<feature type="compositionally biased region" description="Low complexity" evidence="1">
    <location>
        <begin position="620"/>
        <end position="654"/>
    </location>
</feature>
<keyword evidence="4" id="KW-1185">Reference proteome</keyword>
<dbReference type="InterPro" id="IPR035892">
    <property type="entry name" value="C2_domain_sf"/>
</dbReference>
<reference evidence="4" key="1">
    <citation type="submission" date="2014-04" db="EMBL/GenBank/DDBJ databases">
        <title>Evolutionary Origins and Diversification of the Mycorrhizal Mutualists.</title>
        <authorList>
            <consortium name="DOE Joint Genome Institute"/>
            <consortium name="Mycorrhizal Genomics Consortium"/>
            <person name="Kohler A."/>
            <person name="Kuo A."/>
            <person name="Nagy L.G."/>
            <person name="Floudas D."/>
            <person name="Copeland A."/>
            <person name="Barry K.W."/>
            <person name="Cichocki N."/>
            <person name="Veneault-Fourrey C."/>
            <person name="LaButti K."/>
            <person name="Lindquist E.A."/>
            <person name="Lipzen A."/>
            <person name="Lundell T."/>
            <person name="Morin E."/>
            <person name="Murat C."/>
            <person name="Riley R."/>
            <person name="Ohm R."/>
            <person name="Sun H."/>
            <person name="Tunlid A."/>
            <person name="Henrissat B."/>
            <person name="Grigoriev I.V."/>
            <person name="Hibbett D.S."/>
            <person name="Martin F."/>
        </authorList>
    </citation>
    <scope>NUCLEOTIDE SEQUENCE [LARGE SCALE GENOMIC DNA]</scope>
    <source>
        <strain evidence="4">FD-334 SS-4</strain>
    </source>
</reference>
<gene>
    <name evidence="3" type="ORF">HYPSUDRAFT_32174</name>
</gene>
<feature type="domain" description="C2" evidence="2">
    <location>
        <begin position="1"/>
        <end position="138"/>
    </location>
</feature>
<dbReference type="OrthoDB" id="270970at2759"/>
<dbReference type="Gene3D" id="2.60.40.150">
    <property type="entry name" value="C2 domain"/>
    <property type="match status" value="1"/>
</dbReference>
<feature type="region of interest" description="Disordered" evidence="1">
    <location>
        <begin position="325"/>
        <end position="366"/>
    </location>
</feature>
<dbReference type="InterPro" id="IPR052981">
    <property type="entry name" value="Ingression_C2_domain"/>
</dbReference>
<name>A0A0D2PPL8_HYPSF</name>
<dbReference type="Proteomes" id="UP000054270">
    <property type="component" value="Unassembled WGS sequence"/>
</dbReference>
<organism evidence="3 4">
    <name type="scientific">Hypholoma sublateritium (strain FD-334 SS-4)</name>
    <dbReference type="NCBI Taxonomy" id="945553"/>
    <lineage>
        <taxon>Eukaryota</taxon>
        <taxon>Fungi</taxon>
        <taxon>Dikarya</taxon>
        <taxon>Basidiomycota</taxon>
        <taxon>Agaricomycotina</taxon>
        <taxon>Agaricomycetes</taxon>
        <taxon>Agaricomycetidae</taxon>
        <taxon>Agaricales</taxon>
        <taxon>Agaricineae</taxon>
        <taxon>Strophariaceae</taxon>
        <taxon>Hypholoma</taxon>
    </lineage>
</organism>
<dbReference type="STRING" id="945553.A0A0D2PPL8"/>
<feature type="compositionally biased region" description="Pro residues" evidence="1">
    <location>
        <begin position="388"/>
        <end position="399"/>
    </location>
</feature>
<dbReference type="EMBL" id="KN817518">
    <property type="protein sequence ID" value="KJA30101.1"/>
    <property type="molecule type" value="Genomic_DNA"/>
</dbReference>
<feature type="compositionally biased region" description="Pro residues" evidence="1">
    <location>
        <begin position="592"/>
        <end position="603"/>
    </location>
</feature>
<dbReference type="CDD" id="cd08681">
    <property type="entry name" value="C2_fungal_Inn1p-like"/>
    <property type="match status" value="1"/>
</dbReference>
<dbReference type="InterPro" id="IPR037791">
    <property type="entry name" value="C2_fungal_Inn1"/>
</dbReference>
<accession>A0A0D2PPL8</accession>
<dbReference type="PANTHER" id="PTHR47052:SF3">
    <property type="entry name" value="INGRESSION PROTEIN 1"/>
    <property type="match status" value="1"/>
</dbReference>
<dbReference type="PANTHER" id="PTHR47052">
    <property type="entry name" value="CONSERVED SERINE PROLINE-RICH PROTEIN (AFU_ORTHOLOGUE AFUA_2G01790)"/>
    <property type="match status" value="1"/>
</dbReference>
<dbReference type="SUPFAM" id="SSF49562">
    <property type="entry name" value="C2 domain (Calcium/lipid-binding domain, CaLB)"/>
    <property type="match status" value="1"/>
</dbReference>
<evidence type="ECO:0000259" key="2">
    <source>
        <dbReference type="PROSITE" id="PS50004"/>
    </source>
</evidence>
<proteinExistence type="predicted"/>
<feature type="region of interest" description="Disordered" evidence="1">
    <location>
        <begin position="75"/>
        <end position="98"/>
    </location>
</feature>
<dbReference type="OMA" id="RIEMTYY"/>
<feature type="compositionally biased region" description="Polar residues" evidence="1">
    <location>
        <begin position="541"/>
        <end position="559"/>
    </location>
</feature>